<reference evidence="2" key="1">
    <citation type="submission" date="2013-12" db="EMBL/GenBank/DDBJ databases">
        <title>A Varibaculum cambriense genome reconstructed from a premature infant gut community with otherwise low bacterial novelty that shifts toward anaerobic metabolism during the third week of life.</title>
        <authorList>
            <person name="Brown C.T."/>
            <person name="Sharon I."/>
            <person name="Thomas B.C."/>
            <person name="Castelle C.J."/>
            <person name="Morowitz M.J."/>
            <person name="Banfield J.F."/>
        </authorList>
    </citation>
    <scope>NUCLEOTIDE SEQUENCE</scope>
</reference>
<evidence type="ECO:0000313" key="2">
    <source>
        <dbReference type="EMBL" id="ETJ33209.1"/>
    </source>
</evidence>
<dbReference type="EMBL" id="AZMM01012339">
    <property type="protein sequence ID" value="ETJ33209.1"/>
    <property type="molecule type" value="Genomic_DNA"/>
</dbReference>
<name>W1XWG0_9ZZZZ</name>
<feature type="non-terminal residue" evidence="2">
    <location>
        <position position="83"/>
    </location>
</feature>
<comment type="caution">
    <text evidence="2">The sequence shown here is derived from an EMBL/GenBank/DDBJ whole genome shotgun (WGS) entry which is preliminary data.</text>
</comment>
<gene>
    <name evidence="2" type="ORF">Q604_UNBC12339G0001</name>
</gene>
<protein>
    <recommendedName>
        <fullName evidence="1">Bacterial Ig domain-containing protein</fullName>
    </recommendedName>
</protein>
<proteinExistence type="predicted"/>
<organism evidence="2">
    <name type="scientific">human gut metagenome</name>
    <dbReference type="NCBI Taxonomy" id="408170"/>
    <lineage>
        <taxon>unclassified sequences</taxon>
        <taxon>metagenomes</taxon>
        <taxon>organismal metagenomes</taxon>
    </lineage>
</organism>
<sequence length="83" mass="8772">VYTGYGRVNALKAVKAVNNLKTSMLRPTIDTLKSSDTYITGTASKGADIRVYNSKGTVIARGIASTSTGKYQTEIARSLTSPA</sequence>
<dbReference type="AlphaFoldDB" id="W1XWG0"/>
<feature type="non-terminal residue" evidence="2">
    <location>
        <position position="1"/>
    </location>
</feature>
<dbReference type="InterPro" id="IPR041498">
    <property type="entry name" value="Big_6"/>
</dbReference>
<accession>W1XWG0</accession>
<evidence type="ECO:0000259" key="1">
    <source>
        <dbReference type="Pfam" id="PF17936"/>
    </source>
</evidence>
<feature type="domain" description="Bacterial Ig" evidence="1">
    <location>
        <begin position="27"/>
        <end position="77"/>
    </location>
</feature>
<dbReference type="Pfam" id="PF17936">
    <property type="entry name" value="Big_6"/>
    <property type="match status" value="1"/>
</dbReference>